<keyword evidence="9" id="KW-0325">Glycoprotein</keyword>
<dbReference type="RefSeq" id="XP_015253257.1">
    <property type="nucleotide sequence ID" value="XM_015397771.1"/>
</dbReference>
<sequence>MNLLLSSWRCIVMLLCFSISGFPLLPADCMDIIPLGYLTAEPGTLFLMGSNLTVYCHVFKCEPRCTLYLELNNRGVTLSRNMNCTTTVFYLREVWTQRSKVVCTMDCKKQSVREVVSGLDLKAGFPPDKPTDISCETTKSWDSINCSLRRGRDTYLRTLFNISVHRENETIFNVTQNGEEISIPRSIMDENTEYTLTATAYNHFGASRSDPFIFSVKDIVIPETPRIVRMEFMNDSTSAELQWESSESSMDFILQIRLLANNSTSEYREVAEFSEGLIRLENLRPLTEYQFQIKTCASKSRQAQRSLCSKWSPSVRKKSPGKGPSQQLHVWRMIGKQTNGLKNVTVFWKPPSFEDYSGELKMYSIYLDKSHKECAAASNHCSVQAPEGLRALSVSAITSYGASPPAVVDLRHAGASGASLGKVASMADGSSVHVSWSSTVGKDLLYFIVEWKSEPADVLQWKKVDKHIKGTTITGLMAGVMYNLSLYSVTSRGVSDPASRLIYSKELKPLAAPMFHMEEKNGQILVRWDELPSHQQRGFITKYTFYWQTPDSNSRELSVMVSGSSQRQIWLDCPGGLKAIQMTASNSAGEGPQRKGTIIPPPETTVRLVVVILFTMIVFVAIVANLMCWSCVRKRIKQKCIAWGPKWLMDNLPKPGHSNAIRLLEDDRSEPLFSTIYSDPPLSPILVISEEEEEERDEVYPAIHVEESLVGSDQTPDTTTILVQYSSYKPQIAALVPLEEEANNAEEELRDVQENTEEDRCLLGFEGLLGELFSDKDLDYSHNSHQIPLCFTGDLLLPKTAATSTLQGIHLDEMGGKEEDVENSVSSVDLQQVEKKTLDSDDSSSCPFSVDTIQSSGYFPQVAPLSAMTGETLR</sequence>
<protein>
    <submittedName>
        <fullName evidence="14">Interleukin-12 receptor subunit beta-2-like</fullName>
    </submittedName>
</protein>
<feature type="transmembrane region" description="Helical" evidence="11">
    <location>
        <begin position="608"/>
        <end position="629"/>
    </location>
</feature>
<dbReference type="CDD" id="cd00063">
    <property type="entry name" value="FN3"/>
    <property type="match status" value="2"/>
</dbReference>
<feature type="chain" id="PRO_5018553886" evidence="12">
    <location>
        <begin position="22"/>
        <end position="874"/>
    </location>
</feature>
<keyword evidence="15" id="KW-1185">Reference proteome</keyword>
<dbReference type="SMART" id="SM00060">
    <property type="entry name" value="FN3"/>
    <property type="match status" value="3"/>
</dbReference>
<feature type="domain" description="Fibronectin type-III" evidence="13">
    <location>
        <begin position="224"/>
        <end position="322"/>
    </location>
</feature>
<evidence type="ECO:0000256" key="11">
    <source>
        <dbReference type="SAM" id="Phobius"/>
    </source>
</evidence>
<keyword evidence="8" id="KW-0675">Receptor</keyword>
<evidence type="ECO:0000256" key="5">
    <source>
        <dbReference type="ARBA" id="ARBA00022737"/>
    </source>
</evidence>
<dbReference type="InterPro" id="IPR003961">
    <property type="entry name" value="FN3_dom"/>
</dbReference>
<evidence type="ECO:0000256" key="1">
    <source>
        <dbReference type="ARBA" id="ARBA00004479"/>
    </source>
</evidence>
<comment type="subcellular location">
    <subcellularLocation>
        <location evidence="1">Membrane</location>
        <topology evidence="1">Single-pass type I membrane protein</topology>
    </subcellularLocation>
</comment>
<keyword evidence="5" id="KW-0677">Repeat</keyword>
<evidence type="ECO:0000256" key="3">
    <source>
        <dbReference type="ARBA" id="ARBA00022692"/>
    </source>
</evidence>
<dbReference type="PROSITE" id="PS50853">
    <property type="entry name" value="FN3"/>
    <property type="match status" value="2"/>
</dbReference>
<dbReference type="GO" id="GO:0005886">
    <property type="term" value="C:plasma membrane"/>
    <property type="evidence" value="ECO:0007669"/>
    <property type="project" value="UniProtKB-ARBA"/>
</dbReference>
<dbReference type="SUPFAM" id="SSF49265">
    <property type="entry name" value="Fibronectin type III"/>
    <property type="match status" value="4"/>
</dbReference>
<comment type="similarity">
    <text evidence="2">Belongs to the type I cytokine receptor family. Type 2 subfamily.</text>
</comment>
<proteinExistence type="inferred from homology"/>
<dbReference type="OrthoDB" id="9897281at2759"/>
<keyword evidence="3 11" id="KW-0812">Transmembrane</keyword>
<evidence type="ECO:0000256" key="12">
    <source>
        <dbReference type="SAM" id="SignalP"/>
    </source>
</evidence>
<keyword evidence="7 11" id="KW-0472">Membrane</keyword>
<reference evidence="14" key="1">
    <citation type="submission" date="2025-08" db="UniProtKB">
        <authorList>
            <consortium name="Ensembl"/>
        </authorList>
    </citation>
    <scope>IDENTIFICATION</scope>
</reference>
<dbReference type="KEGG" id="cvg:107099583"/>
<keyword evidence="10" id="KW-0175">Coiled coil</keyword>
<evidence type="ECO:0000313" key="15">
    <source>
        <dbReference type="Proteomes" id="UP000265020"/>
    </source>
</evidence>
<dbReference type="GeneTree" id="ENSGT00940000159829"/>
<evidence type="ECO:0000256" key="2">
    <source>
        <dbReference type="ARBA" id="ARBA00008921"/>
    </source>
</evidence>
<dbReference type="AlphaFoldDB" id="A0A3Q2CSJ3"/>
<reference evidence="14" key="2">
    <citation type="submission" date="2025-09" db="UniProtKB">
        <authorList>
            <consortium name="Ensembl"/>
        </authorList>
    </citation>
    <scope>IDENTIFICATION</scope>
</reference>
<feature type="coiled-coil region" evidence="10">
    <location>
        <begin position="735"/>
        <end position="762"/>
    </location>
</feature>
<dbReference type="Pfam" id="PF00041">
    <property type="entry name" value="fn3"/>
    <property type="match status" value="1"/>
</dbReference>
<dbReference type="RefSeq" id="XP_015253258.1">
    <property type="nucleotide sequence ID" value="XM_015397772.1"/>
</dbReference>
<evidence type="ECO:0000259" key="13">
    <source>
        <dbReference type="PROSITE" id="PS50853"/>
    </source>
</evidence>
<evidence type="ECO:0000256" key="8">
    <source>
        <dbReference type="ARBA" id="ARBA00023170"/>
    </source>
</evidence>
<name>A0A3Q2CSJ3_CYPVA</name>
<dbReference type="RefSeq" id="XP_015253256.1">
    <property type="nucleotide sequence ID" value="XM_015397770.1"/>
</dbReference>
<evidence type="ECO:0000256" key="7">
    <source>
        <dbReference type="ARBA" id="ARBA00023136"/>
    </source>
</evidence>
<dbReference type="CTD" id="149233"/>
<feature type="domain" description="Fibronectin type-III" evidence="13">
    <location>
        <begin position="509"/>
        <end position="604"/>
    </location>
</feature>
<accession>A0A3Q2CSJ3</accession>
<evidence type="ECO:0000256" key="10">
    <source>
        <dbReference type="SAM" id="Coils"/>
    </source>
</evidence>
<evidence type="ECO:0000256" key="6">
    <source>
        <dbReference type="ARBA" id="ARBA00022989"/>
    </source>
</evidence>
<dbReference type="PANTHER" id="PTHR48423:SF2">
    <property type="entry name" value="INTERLEUKIN-12 RECEPTOR SUBUNIT BETA-2"/>
    <property type="match status" value="1"/>
</dbReference>
<evidence type="ECO:0000256" key="4">
    <source>
        <dbReference type="ARBA" id="ARBA00022729"/>
    </source>
</evidence>
<dbReference type="PANTHER" id="PTHR48423">
    <property type="entry name" value="INTERLEUKIN-27 RECEPTOR SUBUNIT ALPHA"/>
    <property type="match status" value="1"/>
</dbReference>
<dbReference type="Ensembl" id="ENSCVAT00000001222.1">
    <property type="protein sequence ID" value="ENSCVAP00000008671.1"/>
    <property type="gene ID" value="ENSCVAG00000010522.1"/>
</dbReference>
<dbReference type="STRING" id="28743.ENSCVAP00000008671"/>
<dbReference type="InterPro" id="IPR013783">
    <property type="entry name" value="Ig-like_fold"/>
</dbReference>
<keyword evidence="4 12" id="KW-0732">Signal</keyword>
<keyword evidence="6 11" id="KW-1133">Transmembrane helix</keyword>
<evidence type="ECO:0000313" key="14">
    <source>
        <dbReference type="Ensembl" id="ENSCVAP00000008671.1"/>
    </source>
</evidence>
<dbReference type="InterPro" id="IPR052672">
    <property type="entry name" value="Type1_Cytokine_Rcpt_Type2"/>
</dbReference>
<dbReference type="Proteomes" id="UP000265020">
    <property type="component" value="Unassembled WGS sequence"/>
</dbReference>
<feature type="signal peptide" evidence="12">
    <location>
        <begin position="1"/>
        <end position="21"/>
    </location>
</feature>
<evidence type="ECO:0000256" key="9">
    <source>
        <dbReference type="ARBA" id="ARBA00023180"/>
    </source>
</evidence>
<dbReference type="Gene3D" id="2.60.40.10">
    <property type="entry name" value="Immunoglobulins"/>
    <property type="match status" value="5"/>
</dbReference>
<dbReference type="GeneID" id="107099583"/>
<organism evidence="14 15">
    <name type="scientific">Cyprinodon variegatus</name>
    <name type="common">Sheepshead minnow</name>
    <dbReference type="NCBI Taxonomy" id="28743"/>
    <lineage>
        <taxon>Eukaryota</taxon>
        <taxon>Metazoa</taxon>
        <taxon>Chordata</taxon>
        <taxon>Craniata</taxon>
        <taxon>Vertebrata</taxon>
        <taxon>Euteleostomi</taxon>
        <taxon>Actinopterygii</taxon>
        <taxon>Neopterygii</taxon>
        <taxon>Teleostei</taxon>
        <taxon>Neoteleostei</taxon>
        <taxon>Acanthomorphata</taxon>
        <taxon>Ovalentaria</taxon>
        <taxon>Atherinomorphae</taxon>
        <taxon>Cyprinodontiformes</taxon>
        <taxon>Cyprinodontidae</taxon>
        <taxon>Cyprinodon</taxon>
    </lineage>
</organism>
<dbReference type="InterPro" id="IPR036116">
    <property type="entry name" value="FN3_sf"/>
</dbReference>